<evidence type="ECO:0000313" key="3">
    <source>
        <dbReference type="Proteomes" id="UP001604277"/>
    </source>
</evidence>
<keyword evidence="3" id="KW-1185">Reference proteome</keyword>
<protein>
    <submittedName>
        <fullName evidence="2">Transmembrane protein like</fullName>
    </submittedName>
</protein>
<feature type="region of interest" description="Disordered" evidence="1">
    <location>
        <begin position="1"/>
        <end position="22"/>
    </location>
</feature>
<gene>
    <name evidence="2" type="ORF">Fot_05313</name>
</gene>
<accession>A0ABD1WPV3</accession>
<dbReference type="Proteomes" id="UP001604277">
    <property type="component" value="Unassembled WGS sequence"/>
</dbReference>
<evidence type="ECO:0000256" key="1">
    <source>
        <dbReference type="SAM" id="MobiDB-lite"/>
    </source>
</evidence>
<keyword evidence="2" id="KW-0812">Transmembrane</keyword>
<keyword evidence="2" id="KW-0472">Membrane</keyword>
<sequence length="169" mass="19018">MAPIEQNKPGNQNQLKLAHGRQSSSTAKSFSIDIEGHYKILKLIVDNLKAWSGLKGSNWLNIKGYFPLVSFISKFDLLSQLAKATSSGIEYSTKVFGLPVQESWGFRREQSLRYAYSDDASEEFDKEDTLTLIKPFLLTTKDVRSPFELRSVESGNGLSHGDHEEDKTE</sequence>
<evidence type="ECO:0000313" key="2">
    <source>
        <dbReference type="EMBL" id="KAL2551694.1"/>
    </source>
</evidence>
<dbReference type="EMBL" id="JBFOLJ010000002">
    <property type="protein sequence ID" value="KAL2551694.1"/>
    <property type="molecule type" value="Genomic_DNA"/>
</dbReference>
<feature type="compositionally biased region" description="Polar residues" evidence="1">
    <location>
        <begin position="8"/>
        <end position="22"/>
    </location>
</feature>
<organism evidence="2 3">
    <name type="scientific">Forsythia ovata</name>
    <dbReference type="NCBI Taxonomy" id="205694"/>
    <lineage>
        <taxon>Eukaryota</taxon>
        <taxon>Viridiplantae</taxon>
        <taxon>Streptophyta</taxon>
        <taxon>Embryophyta</taxon>
        <taxon>Tracheophyta</taxon>
        <taxon>Spermatophyta</taxon>
        <taxon>Magnoliopsida</taxon>
        <taxon>eudicotyledons</taxon>
        <taxon>Gunneridae</taxon>
        <taxon>Pentapetalae</taxon>
        <taxon>asterids</taxon>
        <taxon>lamiids</taxon>
        <taxon>Lamiales</taxon>
        <taxon>Oleaceae</taxon>
        <taxon>Forsythieae</taxon>
        <taxon>Forsythia</taxon>
    </lineage>
</organism>
<name>A0ABD1WPV3_9LAMI</name>
<proteinExistence type="predicted"/>
<dbReference type="AlphaFoldDB" id="A0ABD1WPV3"/>
<comment type="caution">
    <text evidence="2">The sequence shown here is derived from an EMBL/GenBank/DDBJ whole genome shotgun (WGS) entry which is preliminary data.</text>
</comment>
<reference evidence="3" key="1">
    <citation type="submission" date="2024-07" db="EMBL/GenBank/DDBJ databases">
        <title>Two chromosome-level genome assemblies of Korean endemic species Abeliophyllum distichum and Forsythia ovata (Oleaceae).</title>
        <authorList>
            <person name="Jang H."/>
        </authorList>
    </citation>
    <scope>NUCLEOTIDE SEQUENCE [LARGE SCALE GENOMIC DNA]</scope>
</reference>